<keyword evidence="12 17" id="KW-0378">Hydrolase</keyword>
<dbReference type="InterPro" id="IPR002125">
    <property type="entry name" value="CMP_dCMP_dom"/>
</dbReference>
<feature type="binding site" evidence="14">
    <location>
        <position position="195"/>
    </location>
    <ligand>
        <name>NADP(+)</name>
        <dbReference type="ChEBI" id="CHEBI:58349"/>
    </ligand>
</feature>
<keyword evidence="8 12" id="KW-0862">Zinc</keyword>
<comment type="caution">
    <text evidence="17">The sequence shown here is derived from an EMBL/GenBank/DDBJ whole genome shotgun (WGS) entry which is preliminary data.</text>
</comment>
<evidence type="ECO:0000256" key="3">
    <source>
        <dbReference type="ARBA" id="ARBA00004910"/>
    </source>
</evidence>
<dbReference type="CDD" id="cd01284">
    <property type="entry name" value="Riboflavin_deaminase-reductase"/>
    <property type="match status" value="1"/>
</dbReference>
<sequence length="371" mass="41348">MLPTELHMRRALELAQRGRGHVSPNPMVGCVLVHDLGPTATGRVLGEGWHEQYGGPHAEVNAIRSVIPTDEALLPQATAYVTLEPCSHWGKTPPCAELLITKHIGRVVCCNDDPNPLVSGRGFELLREAGIPVERGVLAQEGRLLNARFFTFMEQKRPYIMLKWAETADGFMGGPGRVPVAITGPEANALVHRWRAEEQAILVGSGTARHDNPRLNVRLYHDAEKPVRQPLRIVLDRTLTLPHSLHLFDGLQPTLVFHADTLPSPPNVLNVMYAPLPETTLTGLPMLNVRAMLHELHQRSVQSVFVEGGTQVHTEFIRLGLWDEIRRFISPNNLGHGVSAPQIDSLRDYSFTQEHVGPDQLYWYKVQSKTN</sequence>
<comment type="catalytic activity">
    <reaction evidence="12">
        <text>5-amino-6-(5-phospho-D-ribitylamino)uracil + NADP(+) = 5-amino-6-(5-phospho-D-ribosylamino)uracil + NADPH + H(+)</text>
        <dbReference type="Rhea" id="RHEA:17845"/>
        <dbReference type="ChEBI" id="CHEBI:15378"/>
        <dbReference type="ChEBI" id="CHEBI:57783"/>
        <dbReference type="ChEBI" id="CHEBI:58349"/>
        <dbReference type="ChEBI" id="CHEBI:58421"/>
        <dbReference type="ChEBI" id="CHEBI:58453"/>
        <dbReference type="EC" id="1.1.1.193"/>
    </reaction>
</comment>
<dbReference type="GO" id="GO:0008835">
    <property type="term" value="F:diaminohydroxyphosphoribosylaminopyrimidine deaminase activity"/>
    <property type="evidence" value="ECO:0007669"/>
    <property type="project" value="UniProtKB-EC"/>
</dbReference>
<evidence type="ECO:0000256" key="5">
    <source>
        <dbReference type="ARBA" id="ARBA00007417"/>
    </source>
</evidence>
<feature type="binding site" evidence="15">
    <location>
        <position position="57"/>
    </location>
    <ligand>
        <name>Zn(2+)</name>
        <dbReference type="ChEBI" id="CHEBI:29105"/>
        <note>catalytic</note>
    </ligand>
</feature>
<feature type="domain" description="CMP/dCMP-type deaminase" evidence="16">
    <location>
        <begin position="2"/>
        <end position="133"/>
    </location>
</feature>
<organism evidence="17 18">
    <name type="scientific">Fibrella aquatilis</name>
    <dbReference type="NCBI Taxonomy" id="2817059"/>
    <lineage>
        <taxon>Bacteria</taxon>
        <taxon>Pseudomonadati</taxon>
        <taxon>Bacteroidota</taxon>
        <taxon>Cytophagia</taxon>
        <taxon>Cytophagales</taxon>
        <taxon>Spirosomataceae</taxon>
        <taxon>Fibrella</taxon>
    </lineage>
</organism>
<keyword evidence="18" id="KW-1185">Reference proteome</keyword>
<dbReference type="Pfam" id="PF01872">
    <property type="entry name" value="RibD_C"/>
    <property type="match status" value="1"/>
</dbReference>
<evidence type="ECO:0000313" key="18">
    <source>
        <dbReference type="Proteomes" id="UP000664795"/>
    </source>
</evidence>
<dbReference type="Gene3D" id="3.40.430.10">
    <property type="entry name" value="Dihydrofolate Reductase, subunit A"/>
    <property type="match status" value="1"/>
</dbReference>
<feature type="binding site" evidence="14">
    <location>
        <position position="215"/>
    </location>
    <ligand>
        <name>substrate</name>
    </ligand>
</feature>
<feature type="binding site" evidence="14">
    <location>
        <position position="165"/>
    </location>
    <ligand>
        <name>NADP(+)</name>
        <dbReference type="ChEBI" id="CHEBI:58349"/>
    </ligand>
</feature>
<dbReference type="PROSITE" id="PS51747">
    <property type="entry name" value="CYT_DCMP_DEAMINASES_2"/>
    <property type="match status" value="1"/>
</dbReference>
<evidence type="ECO:0000259" key="16">
    <source>
        <dbReference type="PROSITE" id="PS51747"/>
    </source>
</evidence>
<feature type="binding site" evidence="15">
    <location>
        <position position="86"/>
    </location>
    <ligand>
        <name>Zn(2+)</name>
        <dbReference type="ChEBI" id="CHEBI:29105"/>
        <note>catalytic</note>
    </ligand>
</feature>
<feature type="binding site" evidence="14">
    <location>
        <position position="307"/>
    </location>
    <ligand>
        <name>substrate</name>
    </ligand>
</feature>
<evidence type="ECO:0000256" key="9">
    <source>
        <dbReference type="ARBA" id="ARBA00022857"/>
    </source>
</evidence>
<feature type="binding site" evidence="14">
    <location>
        <position position="207"/>
    </location>
    <ligand>
        <name>NADP(+)</name>
        <dbReference type="ChEBI" id="CHEBI:58349"/>
    </ligand>
</feature>
<dbReference type="GO" id="GO:0008270">
    <property type="term" value="F:zinc ion binding"/>
    <property type="evidence" value="ECO:0007669"/>
    <property type="project" value="InterPro"/>
</dbReference>
<feature type="binding site" evidence="14">
    <location>
        <position position="211"/>
    </location>
    <ligand>
        <name>NADP(+)</name>
        <dbReference type="ChEBI" id="CHEBI:58349"/>
    </ligand>
</feature>
<dbReference type="PANTHER" id="PTHR38011">
    <property type="entry name" value="DIHYDROFOLATE REDUCTASE FAMILY PROTEIN (AFU_ORTHOLOGUE AFUA_8G06820)"/>
    <property type="match status" value="1"/>
</dbReference>
<keyword evidence="10 12" id="KW-0560">Oxidoreductase</keyword>
<dbReference type="EC" id="3.5.4.26" evidence="12"/>
<dbReference type="InterPro" id="IPR016192">
    <property type="entry name" value="APOBEC/CMP_deaminase_Zn-bd"/>
</dbReference>
<name>A0A939JZ73_9BACT</name>
<dbReference type="InterPro" id="IPR024072">
    <property type="entry name" value="DHFR-like_dom_sf"/>
</dbReference>
<accession>A0A939JZ73</accession>
<protein>
    <recommendedName>
        <fullName evidence="12">Riboflavin biosynthesis protein RibD</fullName>
    </recommendedName>
    <domain>
        <recommendedName>
            <fullName evidence="12">Diaminohydroxyphosphoribosylaminopyrimidine deaminase</fullName>
            <shortName evidence="12">DRAP deaminase</shortName>
            <ecNumber evidence="12">3.5.4.26</ecNumber>
        </recommendedName>
        <alternativeName>
            <fullName evidence="12">Riboflavin-specific deaminase</fullName>
        </alternativeName>
    </domain>
    <domain>
        <recommendedName>
            <fullName evidence="12">5-amino-6-(5-phosphoribosylamino)uracil reductase</fullName>
            <ecNumber evidence="12">1.1.1.193</ecNumber>
        </recommendedName>
        <alternativeName>
            <fullName evidence="12">HTP reductase</fullName>
        </alternativeName>
    </domain>
</protein>
<keyword evidence="6 12" id="KW-0686">Riboflavin biosynthesis</keyword>
<dbReference type="Pfam" id="PF00383">
    <property type="entry name" value="dCMP_cyt_deam_1"/>
    <property type="match status" value="1"/>
</dbReference>
<dbReference type="InterPro" id="IPR050765">
    <property type="entry name" value="Riboflavin_Biosynth_HTPR"/>
</dbReference>
<dbReference type="InterPro" id="IPR016193">
    <property type="entry name" value="Cytidine_deaminase-like"/>
</dbReference>
<dbReference type="PROSITE" id="PS00903">
    <property type="entry name" value="CYT_DCMP_DEAMINASES_1"/>
    <property type="match status" value="1"/>
</dbReference>
<dbReference type="SUPFAM" id="SSF53927">
    <property type="entry name" value="Cytidine deaminase-like"/>
    <property type="match status" value="1"/>
</dbReference>
<comment type="similarity">
    <text evidence="4 12">In the N-terminal section; belongs to the cytidine and deoxycytidylate deaminase family.</text>
</comment>
<comment type="pathway">
    <text evidence="2 12">Cofactor biosynthesis; riboflavin biosynthesis; 5-amino-6-(D-ribitylamino)uracil from GTP: step 2/4.</text>
</comment>
<comment type="cofactor">
    <cofactor evidence="12 15">
        <name>Zn(2+)</name>
        <dbReference type="ChEBI" id="CHEBI:29105"/>
    </cofactor>
    <text evidence="12 15">Binds 1 zinc ion.</text>
</comment>
<evidence type="ECO:0000256" key="11">
    <source>
        <dbReference type="ARBA" id="ARBA00023268"/>
    </source>
</evidence>
<comment type="function">
    <text evidence="1 12">Converts 2,5-diamino-6-(ribosylamino)-4(3h)-pyrimidinone 5'-phosphate into 5-amino-6-(ribosylamino)-2,4(1h,3h)-pyrimidinedione 5'-phosphate.</text>
</comment>
<dbReference type="EMBL" id="JAFMYU010000002">
    <property type="protein sequence ID" value="MBO0929875.1"/>
    <property type="molecule type" value="Genomic_DNA"/>
</dbReference>
<feature type="active site" description="Proton donor" evidence="13">
    <location>
        <position position="59"/>
    </location>
</feature>
<evidence type="ECO:0000256" key="15">
    <source>
        <dbReference type="PIRSR" id="PIRSR006769-3"/>
    </source>
</evidence>
<dbReference type="GO" id="GO:0008703">
    <property type="term" value="F:5-amino-6-(5-phosphoribosylamino)uracil reductase activity"/>
    <property type="evidence" value="ECO:0007669"/>
    <property type="project" value="UniProtKB-EC"/>
</dbReference>
<keyword evidence="11" id="KW-0511">Multifunctional enzyme</keyword>
<evidence type="ECO:0000313" key="17">
    <source>
        <dbReference type="EMBL" id="MBO0929875.1"/>
    </source>
</evidence>
<feature type="binding site" evidence="14">
    <location>
        <position position="218"/>
    </location>
    <ligand>
        <name>substrate</name>
    </ligand>
</feature>
<evidence type="ECO:0000256" key="13">
    <source>
        <dbReference type="PIRSR" id="PIRSR006769-1"/>
    </source>
</evidence>
<dbReference type="PIRSF" id="PIRSF006769">
    <property type="entry name" value="RibD"/>
    <property type="match status" value="1"/>
</dbReference>
<dbReference type="InterPro" id="IPR002734">
    <property type="entry name" value="RibDG_C"/>
</dbReference>
<proteinExistence type="inferred from homology"/>
<dbReference type="NCBIfam" id="TIGR00326">
    <property type="entry name" value="eubact_ribD"/>
    <property type="match status" value="1"/>
</dbReference>
<dbReference type="Gene3D" id="3.40.140.10">
    <property type="entry name" value="Cytidine Deaminase, domain 2"/>
    <property type="match status" value="1"/>
</dbReference>
<evidence type="ECO:0000256" key="8">
    <source>
        <dbReference type="ARBA" id="ARBA00022833"/>
    </source>
</evidence>
<comment type="catalytic activity">
    <reaction evidence="12">
        <text>2,5-diamino-6-hydroxy-4-(5-phosphoribosylamino)-pyrimidine + H2O + H(+) = 5-amino-6-(5-phospho-D-ribosylamino)uracil + NH4(+)</text>
        <dbReference type="Rhea" id="RHEA:21868"/>
        <dbReference type="ChEBI" id="CHEBI:15377"/>
        <dbReference type="ChEBI" id="CHEBI:15378"/>
        <dbReference type="ChEBI" id="CHEBI:28938"/>
        <dbReference type="ChEBI" id="CHEBI:58453"/>
        <dbReference type="ChEBI" id="CHEBI:58614"/>
        <dbReference type="EC" id="3.5.4.26"/>
    </reaction>
</comment>
<keyword evidence="9 12" id="KW-0521">NADP</keyword>
<dbReference type="RefSeq" id="WP_207333847.1">
    <property type="nucleotide sequence ID" value="NZ_JAFMYU010000002.1"/>
</dbReference>
<evidence type="ECO:0000256" key="4">
    <source>
        <dbReference type="ARBA" id="ARBA00005259"/>
    </source>
</evidence>
<evidence type="ECO:0000256" key="1">
    <source>
        <dbReference type="ARBA" id="ARBA00002151"/>
    </source>
</evidence>
<keyword evidence="7 12" id="KW-0479">Metal-binding</keyword>
<dbReference type="SUPFAM" id="SSF53597">
    <property type="entry name" value="Dihydrofolate reductase-like"/>
    <property type="match status" value="1"/>
</dbReference>
<evidence type="ECO:0000256" key="7">
    <source>
        <dbReference type="ARBA" id="ARBA00022723"/>
    </source>
</evidence>
<evidence type="ECO:0000256" key="6">
    <source>
        <dbReference type="ARBA" id="ARBA00022619"/>
    </source>
</evidence>
<evidence type="ECO:0000256" key="2">
    <source>
        <dbReference type="ARBA" id="ARBA00004882"/>
    </source>
</evidence>
<feature type="binding site" evidence="15">
    <location>
        <position position="95"/>
    </location>
    <ligand>
        <name>Zn(2+)</name>
        <dbReference type="ChEBI" id="CHEBI:29105"/>
        <note>catalytic</note>
    </ligand>
</feature>
<dbReference type="PANTHER" id="PTHR38011:SF7">
    <property type="entry name" value="2,5-DIAMINO-6-RIBOSYLAMINO-4(3H)-PYRIMIDINONE 5'-PHOSPHATE REDUCTASE"/>
    <property type="match status" value="1"/>
</dbReference>
<evidence type="ECO:0000256" key="10">
    <source>
        <dbReference type="ARBA" id="ARBA00023002"/>
    </source>
</evidence>
<evidence type="ECO:0000256" key="14">
    <source>
        <dbReference type="PIRSR" id="PIRSR006769-2"/>
    </source>
</evidence>
<reference evidence="17 18" key="1">
    <citation type="submission" date="2021-03" db="EMBL/GenBank/DDBJ databases">
        <title>Fibrella sp. HMF5036 genome sequencing and assembly.</title>
        <authorList>
            <person name="Kang H."/>
            <person name="Kim H."/>
            <person name="Bae S."/>
            <person name="Joh K."/>
        </authorList>
    </citation>
    <scope>NUCLEOTIDE SEQUENCE [LARGE SCALE GENOMIC DNA]</scope>
    <source>
        <strain evidence="17 18">HMF5036</strain>
    </source>
</reference>
<dbReference type="Proteomes" id="UP000664795">
    <property type="component" value="Unassembled WGS sequence"/>
</dbReference>
<dbReference type="InterPro" id="IPR004794">
    <property type="entry name" value="Eubact_RibD"/>
</dbReference>
<gene>
    <name evidence="17" type="primary">ribD</name>
    <name evidence="17" type="ORF">J2I48_02670</name>
</gene>
<dbReference type="EC" id="1.1.1.193" evidence="12"/>
<dbReference type="GO" id="GO:0009231">
    <property type="term" value="P:riboflavin biosynthetic process"/>
    <property type="evidence" value="ECO:0007669"/>
    <property type="project" value="UniProtKB-KW"/>
</dbReference>
<dbReference type="AlphaFoldDB" id="A0A939JZ73"/>
<evidence type="ECO:0000256" key="12">
    <source>
        <dbReference type="PIRNR" id="PIRNR006769"/>
    </source>
</evidence>
<comment type="similarity">
    <text evidence="5 12">In the C-terminal section; belongs to the HTP reductase family.</text>
</comment>
<comment type="pathway">
    <text evidence="3 12">Cofactor biosynthesis; riboflavin biosynthesis; 5-amino-6-(D-ribitylamino)uracil from GTP: step 3/4.</text>
</comment>